<dbReference type="OrthoDB" id="8773773at2"/>
<protein>
    <submittedName>
        <fullName evidence="6">ABC transporter ATP-binding protein</fullName>
    </submittedName>
</protein>
<keyword evidence="2" id="KW-0547">Nucleotide-binding</keyword>
<gene>
    <name evidence="6" type="ORF">BKH29_02710</name>
</gene>
<sequence>MTDVARSTSARAGRAAPPQQDRGELRLEHVTMIRRGLTLVEDLSVTVAPGQTLAVTGASGAGKTTLLRAISGLSDTDAGTILRPEGGLSQVFQEPRLMPWYSAHRNISLVVGGPTPDLTAVQWLERMGLASAGHLPPARLSGGMRQRVSIARALSTDPSLLLVDEPFSALDRPLAKALRADLIALLADQDVITVWVTHDPDEAEEVSHLHLHLDGPPGTWRLLA</sequence>
<dbReference type="InterPro" id="IPR017871">
    <property type="entry name" value="ABC_transporter-like_CS"/>
</dbReference>
<feature type="region of interest" description="Disordered" evidence="4">
    <location>
        <begin position="1"/>
        <end position="22"/>
    </location>
</feature>
<feature type="domain" description="ABC transporter" evidence="5">
    <location>
        <begin position="25"/>
        <end position="222"/>
    </location>
</feature>
<dbReference type="PANTHER" id="PTHR42788:SF19">
    <property type="entry name" value="ALIPHATIC SULFONATES IMPORT ATP-BINDING PROTEIN SSUB 2"/>
    <property type="match status" value="1"/>
</dbReference>
<dbReference type="PROSITE" id="PS50893">
    <property type="entry name" value="ABC_TRANSPORTER_2"/>
    <property type="match status" value="1"/>
</dbReference>
<dbReference type="Pfam" id="PF00005">
    <property type="entry name" value="ABC_tran"/>
    <property type="match status" value="1"/>
</dbReference>
<dbReference type="GO" id="GO:0005524">
    <property type="term" value="F:ATP binding"/>
    <property type="evidence" value="ECO:0007669"/>
    <property type="project" value="UniProtKB-KW"/>
</dbReference>
<dbReference type="SUPFAM" id="SSF52540">
    <property type="entry name" value="P-loop containing nucleoside triphosphate hydrolases"/>
    <property type="match status" value="1"/>
</dbReference>
<dbReference type="SMART" id="SM00382">
    <property type="entry name" value="AAA"/>
    <property type="match status" value="1"/>
</dbReference>
<dbReference type="InterPro" id="IPR003439">
    <property type="entry name" value="ABC_transporter-like_ATP-bd"/>
</dbReference>
<evidence type="ECO:0000256" key="1">
    <source>
        <dbReference type="ARBA" id="ARBA00022448"/>
    </source>
</evidence>
<evidence type="ECO:0000256" key="4">
    <source>
        <dbReference type="SAM" id="MobiDB-lite"/>
    </source>
</evidence>
<name>A0A1Q8VBN1_9ACTO</name>
<keyword evidence="3 6" id="KW-0067">ATP-binding</keyword>
<evidence type="ECO:0000256" key="2">
    <source>
        <dbReference type="ARBA" id="ARBA00022741"/>
    </source>
</evidence>
<keyword evidence="1" id="KW-0813">Transport</keyword>
<dbReference type="RefSeq" id="WP_075376157.1">
    <property type="nucleotide sequence ID" value="NZ_MSKJ01000006.1"/>
</dbReference>
<organism evidence="6 7">
    <name type="scientific">Actinomyces oris</name>
    <dbReference type="NCBI Taxonomy" id="544580"/>
    <lineage>
        <taxon>Bacteria</taxon>
        <taxon>Bacillati</taxon>
        <taxon>Actinomycetota</taxon>
        <taxon>Actinomycetes</taxon>
        <taxon>Actinomycetales</taxon>
        <taxon>Actinomycetaceae</taxon>
        <taxon>Actinomyces</taxon>
    </lineage>
</organism>
<evidence type="ECO:0000313" key="7">
    <source>
        <dbReference type="Proteomes" id="UP000186857"/>
    </source>
</evidence>
<dbReference type="Gene3D" id="3.40.50.300">
    <property type="entry name" value="P-loop containing nucleotide triphosphate hydrolases"/>
    <property type="match status" value="1"/>
</dbReference>
<dbReference type="InterPro" id="IPR050166">
    <property type="entry name" value="ABC_transporter_ATP-bind"/>
</dbReference>
<dbReference type="InterPro" id="IPR003593">
    <property type="entry name" value="AAA+_ATPase"/>
</dbReference>
<dbReference type="AlphaFoldDB" id="A0A1Q8VBN1"/>
<dbReference type="GO" id="GO:0016887">
    <property type="term" value="F:ATP hydrolysis activity"/>
    <property type="evidence" value="ECO:0007669"/>
    <property type="project" value="InterPro"/>
</dbReference>
<evidence type="ECO:0000256" key="3">
    <source>
        <dbReference type="ARBA" id="ARBA00022840"/>
    </source>
</evidence>
<evidence type="ECO:0000259" key="5">
    <source>
        <dbReference type="PROSITE" id="PS50893"/>
    </source>
</evidence>
<dbReference type="PANTHER" id="PTHR42788">
    <property type="entry name" value="TAURINE IMPORT ATP-BINDING PROTEIN-RELATED"/>
    <property type="match status" value="1"/>
</dbReference>
<feature type="compositionally biased region" description="Low complexity" evidence="4">
    <location>
        <begin position="1"/>
        <end position="16"/>
    </location>
</feature>
<dbReference type="Proteomes" id="UP000186857">
    <property type="component" value="Unassembled WGS sequence"/>
</dbReference>
<dbReference type="PROSITE" id="PS00211">
    <property type="entry name" value="ABC_TRANSPORTER_1"/>
    <property type="match status" value="1"/>
</dbReference>
<accession>A0A1Q8VBN1</accession>
<comment type="caution">
    <text evidence="6">The sequence shown here is derived from an EMBL/GenBank/DDBJ whole genome shotgun (WGS) entry which is preliminary data.</text>
</comment>
<evidence type="ECO:0000313" key="6">
    <source>
        <dbReference type="EMBL" id="OLO45507.1"/>
    </source>
</evidence>
<proteinExistence type="predicted"/>
<reference evidence="6 7" key="1">
    <citation type="submission" date="2016-12" db="EMBL/GenBank/DDBJ databases">
        <title>Genomic Comparison of strains in the 'Actinomyces naeslundii' Group.</title>
        <authorList>
            <person name="Mughal S.R."/>
            <person name="Do T."/>
            <person name="Gilbert S.C."/>
            <person name="Witherden E.A."/>
            <person name="Didelot X."/>
            <person name="Beighton D."/>
        </authorList>
    </citation>
    <scope>NUCLEOTIDE SEQUENCE [LARGE SCALE GENOMIC DNA]</scope>
    <source>
        <strain evidence="6 7">CCUG 33920</strain>
    </source>
</reference>
<dbReference type="EMBL" id="MSKJ01000006">
    <property type="protein sequence ID" value="OLO45507.1"/>
    <property type="molecule type" value="Genomic_DNA"/>
</dbReference>
<dbReference type="InterPro" id="IPR027417">
    <property type="entry name" value="P-loop_NTPase"/>
</dbReference>